<evidence type="ECO:0000313" key="2">
    <source>
        <dbReference type="EMBL" id="KAF9916651.1"/>
    </source>
</evidence>
<name>A0A9P6IH25_9FUNG</name>
<gene>
    <name evidence="2" type="ORF">BGZ65_000196</name>
</gene>
<feature type="non-terminal residue" evidence="2">
    <location>
        <position position="145"/>
    </location>
</feature>
<evidence type="ECO:0000313" key="3">
    <source>
        <dbReference type="Proteomes" id="UP000749646"/>
    </source>
</evidence>
<accession>A0A9P6IH25</accession>
<evidence type="ECO:0000256" key="1">
    <source>
        <dbReference type="SAM" id="Coils"/>
    </source>
</evidence>
<dbReference type="Proteomes" id="UP000749646">
    <property type="component" value="Unassembled WGS sequence"/>
</dbReference>
<sequence>MAEGNVDIEMLQQTCLRQSTEIDQLKDMMSKLLLEAEGDRRKLRQRNKDIEELMKNQQTLAMSGSLTSGLDVSASIAHHRNGNSRSMARFNRLGGSGIQGDSLSSTMVSSVSAPSVNSFSLSGDKFSVDILDQDDIYETNLPYAN</sequence>
<organism evidence="2 3">
    <name type="scientific">Modicella reniformis</name>
    <dbReference type="NCBI Taxonomy" id="1440133"/>
    <lineage>
        <taxon>Eukaryota</taxon>
        <taxon>Fungi</taxon>
        <taxon>Fungi incertae sedis</taxon>
        <taxon>Mucoromycota</taxon>
        <taxon>Mortierellomycotina</taxon>
        <taxon>Mortierellomycetes</taxon>
        <taxon>Mortierellales</taxon>
        <taxon>Mortierellaceae</taxon>
        <taxon>Modicella</taxon>
    </lineage>
</organism>
<protein>
    <submittedName>
        <fullName evidence="2">Uncharacterized protein</fullName>
    </submittedName>
</protein>
<keyword evidence="3" id="KW-1185">Reference proteome</keyword>
<proteinExistence type="predicted"/>
<feature type="coiled-coil region" evidence="1">
    <location>
        <begin position="8"/>
        <end position="60"/>
    </location>
</feature>
<dbReference type="AlphaFoldDB" id="A0A9P6IH25"/>
<dbReference type="EMBL" id="JAAAHW010011929">
    <property type="protein sequence ID" value="KAF9916651.1"/>
    <property type="molecule type" value="Genomic_DNA"/>
</dbReference>
<reference evidence="2" key="1">
    <citation type="journal article" date="2020" name="Fungal Divers.">
        <title>Resolving the Mortierellaceae phylogeny through synthesis of multi-gene phylogenetics and phylogenomics.</title>
        <authorList>
            <person name="Vandepol N."/>
            <person name="Liber J."/>
            <person name="Desiro A."/>
            <person name="Na H."/>
            <person name="Kennedy M."/>
            <person name="Barry K."/>
            <person name="Grigoriev I.V."/>
            <person name="Miller A.N."/>
            <person name="O'Donnell K."/>
            <person name="Stajich J.E."/>
            <person name="Bonito G."/>
        </authorList>
    </citation>
    <scope>NUCLEOTIDE SEQUENCE</scope>
    <source>
        <strain evidence="2">MES-2147</strain>
    </source>
</reference>
<comment type="caution">
    <text evidence="2">The sequence shown here is derived from an EMBL/GenBank/DDBJ whole genome shotgun (WGS) entry which is preliminary data.</text>
</comment>
<keyword evidence="1" id="KW-0175">Coiled coil</keyword>